<sequence length="387" mass="43062">MEPTGSQLDSGSLSLTWPSSGPMDIAGSAQRLEVASLTGCTRARTPIGQRCWTSTNAPPPSSRRPGKLKTAVVEGGRRSGLQVTMAQNLYGPRVRMGNWNEDAYLEEVELMKDFLEKREQGKLLIQRNRRLKMHLLRPMQLSVSEDGYIHYGDQVMLVNPDHPEREEAGVFLGGDLSLCMTPDEMHAHLSDELQLPCGLSAAQAIAPVGRSTFVVLSVGRDATGQVLRYGQDFCLGITGGFENKMLYLSSDHRTLLKSAKKSWLQEVHLTDELSHLARWQATFLDPQLRLEHEGLPVQANEKILIYHCHTNQALAVHRQLFLRTYFGKEAEVAAHTHLDSHRAEKPKNYWMLVTGNPTDASSTMLGLRRQSAEDAGAVEPAVVRHPQ</sequence>
<dbReference type="GO" id="GO:0060271">
    <property type="term" value="P:cilium assembly"/>
    <property type="evidence" value="ECO:0007669"/>
    <property type="project" value="TreeGrafter"/>
</dbReference>
<keyword evidence="2" id="KW-0282">Flagellum</keyword>
<protein>
    <submittedName>
        <fullName evidence="2">Cilia- and flagella-associated protein 161 isoform X1</fullName>
    </submittedName>
</protein>
<keyword evidence="2" id="KW-0966">Cell projection</keyword>
<organism evidence="1 2">
    <name type="scientific">Octodon degus</name>
    <name type="common">Degu</name>
    <name type="synonym">Sciurus degus</name>
    <dbReference type="NCBI Taxonomy" id="10160"/>
    <lineage>
        <taxon>Eukaryota</taxon>
        <taxon>Metazoa</taxon>
        <taxon>Chordata</taxon>
        <taxon>Craniata</taxon>
        <taxon>Vertebrata</taxon>
        <taxon>Euteleostomi</taxon>
        <taxon>Mammalia</taxon>
        <taxon>Eutheria</taxon>
        <taxon>Euarchontoglires</taxon>
        <taxon>Glires</taxon>
        <taxon>Rodentia</taxon>
        <taxon>Hystricomorpha</taxon>
        <taxon>Octodontidae</taxon>
        <taxon>Octodon</taxon>
    </lineage>
</organism>
<dbReference type="GO" id="GO:0031514">
    <property type="term" value="C:motile cilium"/>
    <property type="evidence" value="ECO:0007669"/>
    <property type="project" value="TreeGrafter"/>
</dbReference>
<dbReference type="CTD" id="161502"/>
<reference evidence="2" key="1">
    <citation type="submission" date="2025-08" db="UniProtKB">
        <authorList>
            <consortium name="RefSeq"/>
        </authorList>
    </citation>
    <scope>IDENTIFICATION</scope>
</reference>
<accession>A0A6P6E8E6</accession>
<gene>
    <name evidence="2" type="primary">Cfap161</name>
</gene>
<dbReference type="PANTHER" id="PTHR24274:SF1">
    <property type="entry name" value="CILIA- AND FLAGELLA-ASSOCIATED PROTEIN 161"/>
    <property type="match status" value="1"/>
</dbReference>
<dbReference type="FunCoup" id="A0A6P6E8E6">
    <property type="interactions" value="46"/>
</dbReference>
<dbReference type="Proteomes" id="UP000515203">
    <property type="component" value="Unplaced"/>
</dbReference>
<dbReference type="GeneID" id="101565409"/>
<dbReference type="Pfam" id="PF24569">
    <property type="entry name" value="CFAP161"/>
    <property type="match status" value="1"/>
</dbReference>
<dbReference type="AlphaFoldDB" id="A0A6P6E8E6"/>
<dbReference type="InterPro" id="IPR055325">
    <property type="entry name" value="CF161"/>
</dbReference>
<evidence type="ECO:0000313" key="1">
    <source>
        <dbReference type="Proteomes" id="UP000515203"/>
    </source>
</evidence>
<dbReference type="OrthoDB" id="2126411at2759"/>
<keyword evidence="1" id="KW-1185">Reference proteome</keyword>
<dbReference type="RefSeq" id="XP_023568600.1">
    <property type="nucleotide sequence ID" value="XM_023712832.1"/>
</dbReference>
<name>A0A6P6E8E6_OCTDE</name>
<dbReference type="PANTHER" id="PTHR24274">
    <property type="entry name" value="CILIA- AND FLAGELLA-ASSOCIATED PROTEIN 161"/>
    <property type="match status" value="1"/>
</dbReference>
<dbReference type="InParanoid" id="A0A6P6E8E6"/>
<proteinExistence type="predicted"/>
<evidence type="ECO:0000313" key="2">
    <source>
        <dbReference type="RefSeq" id="XP_023568600.1"/>
    </source>
</evidence>
<keyword evidence="2" id="KW-0969">Cilium</keyword>